<evidence type="ECO:0000313" key="3">
    <source>
        <dbReference type="Proteomes" id="UP001250932"/>
    </source>
</evidence>
<protein>
    <submittedName>
        <fullName evidence="2">Uncharacterized protein</fullName>
    </submittedName>
</protein>
<keyword evidence="3" id="KW-1185">Reference proteome</keyword>
<evidence type="ECO:0000313" key="2">
    <source>
        <dbReference type="EMBL" id="MDT7042192.1"/>
    </source>
</evidence>
<dbReference type="Proteomes" id="UP001250932">
    <property type="component" value="Unassembled WGS sequence"/>
</dbReference>
<evidence type="ECO:0000256" key="1">
    <source>
        <dbReference type="SAM" id="MobiDB-lite"/>
    </source>
</evidence>
<feature type="region of interest" description="Disordered" evidence="1">
    <location>
        <begin position="24"/>
        <end position="44"/>
    </location>
</feature>
<name>A0ABU3K6Z1_9BACT</name>
<gene>
    <name evidence="2" type="ORF">PPG34_07490</name>
</gene>
<proteinExistence type="predicted"/>
<comment type="caution">
    <text evidence="2">The sequence shown here is derived from an EMBL/GenBank/DDBJ whole genome shotgun (WGS) entry which is preliminary data.</text>
</comment>
<feature type="compositionally biased region" description="Polar residues" evidence="1">
    <location>
        <begin position="24"/>
        <end position="35"/>
    </location>
</feature>
<organism evidence="2 3">
    <name type="scientific">Candidatus Nitronereus thalassa</name>
    <dbReference type="NCBI Taxonomy" id="3020898"/>
    <lineage>
        <taxon>Bacteria</taxon>
        <taxon>Pseudomonadati</taxon>
        <taxon>Nitrospirota</taxon>
        <taxon>Nitrospiria</taxon>
        <taxon>Nitrospirales</taxon>
        <taxon>Nitrospiraceae</taxon>
        <taxon>Candidatus Nitronereus</taxon>
    </lineage>
</organism>
<accession>A0ABU3K6Z1</accession>
<dbReference type="RefSeq" id="WP_313832565.1">
    <property type="nucleotide sequence ID" value="NZ_JAQOUE010000001.1"/>
</dbReference>
<dbReference type="EMBL" id="JAQOUE010000001">
    <property type="protein sequence ID" value="MDT7042192.1"/>
    <property type="molecule type" value="Genomic_DNA"/>
</dbReference>
<sequence>MDTSGIPLNVSTESLGSSAFQVNQGLGTPIEQSQPVPADGPLARTDSVTISSQALKLSKQPHNQDPK</sequence>
<reference evidence="2 3" key="1">
    <citation type="journal article" date="2023" name="ISME J.">
        <title>Cultivation and genomic characterization of novel and ubiquitous marine nitrite-oxidizing bacteria from the Nitrospirales.</title>
        <authorList>
            <person name="Mueller A.J."/>
            <person name="Daebeler A."/>
            <person name="Herbold C.W."/>
            <person name="Kirkegaard R.H."/>
            <person name="Daims H."/>
        </authorList>
    </citation>
    <scope>NUCLEOTIDE SEQUENCE [LARGE SCALE GENOMIC DNA]</scope>
    <source>
        <strain evidence="2 3">EB</strain>
    </source>
</reference>